<evidence type="ECO:0000313" key="5">
    <source>
        <dbReference type="Proteomes" id="UP000192247"/>
    </source>
</evidence>
<accession>A0A1V9X5W5</accession>
<keyword evidence="2" id="KW-0732">Signal</keyword>
<dbReference type="InterPro" id="IPR032675">
    <property type="entry name" value="LRR_dom_sf"/>
</dbReference>
<dbReference type="PANTHER" id="PTHR24373:SF370">
    <property type="entry name" value="FISH-LIPS, ISOFORM E"/>
    <property type="match status" value="1"/>
</dbReference>
<dbReference type="Proteomes" id="UP000192247">
    <property type="component" value="Unassembled WGS sequence"/>
</dbReference>
<evidence type="ECO:0000256" key="3">
    <source>
        <dbReference type="ARBA" id="ARBA00022737"/>
    </source>
</evidence>
<dbReference type="PROSITE" id="PS51450">
    <property type="entry name" value="LRR"/>
    <property type="match status" value="2"/>
</dbReference>
<comment type="caution">
    <text evidence="4">The sequence shown here is derived from an EMBL/GenBank/DDBJ whole genome shotgun (WGS) entry which is preliminary data.</text>
</comment>
<protein>
    <submittedName>
        <fullName evidence="4">Thyrotropin receptor-like</fullName>
    </submittedName>
</protein>
<proteinExistence type="predicted"/>
<evidence type="ECO:0000256" key="2">
    <source>
        <dbReference type="ARBA" id="ARBA00022729"/>
    </source>
</evidence>
<dbReference type="SUPFAM" id="SSF52058">
    <property type="entry name" value="L domain-like"/>
    <property type="match status" value="1"/>
</dbReference>
<dbReference type="PANTHER" id="PTHR24373">
    <property type="entry name" value="SLIT RELATED LEUCINE-RICH REPEAT NEURONAL PROTEIN"/>
    <property type="match status" value="1"/>
</dbReference>
<dbReference type="AlphaFoldDB" id="A0A1V9X5W5"/>
<dbReference type="GO" id="GO:0031012">
    <property type="term" value="C:extracellular matrix"/>
    <property type="evidence" value="ECO:0007669"/>
    <property type="project" value="TreeGrafter"/>
</dbReference>
<dbReference type="SMART" id="SM00369">
    <property type="entry name" value="LRR_TYP"/>
    <property type="match status" value="7"/>
</dbReference>
<evidence type="ECO:0000256" key="1">
    <source>
        <dbReference type="ARBA" id="ARBA00022614"/>
    </source>
</evidence>
<dbReference type="Pfam" id="PF13855">
    <property type="entry name" value="LRR_8"/>
    <property type="match status" value="1"/>
</dbReference>
<keyword evidence="3" id="KW-0677">Repeat</keyword>
<dbReference type="Gene3D" id="3.80.10.10">
    <property type="entry name" value="Ribonuclease Inhibitor"/>
    <property type="match status" value="1"/>
</dbReference>
<keyword evidence="5" id="KW-1185">Reference proteome</keyword>
<dbReference type="InParanoid" id="A0A1V9X5W5"/>
<dbReference type="EMBL" id="MNPL01022747">
    <property type="protein sequence ID" value="OQR68980.1"/>
    <property type="molecule type" value="Genomic_DNA"/>
</dbReference>
<gene>
    <name evidence="4" type="ORF">BIW11_12547</name>
</gene>
<dbReference type="InterPro" id="IPR001611">
    <property type="entry name" value="Leu-rich_rpt"/>
</dbReference>
<organism evidence="4 5">
    <name type="scientific">Tropilaelaps mercedesae</name>
    <dbReference type="NCBI Taxonomy" id="418985"/>
    <lineage>
        <taxon>Eukaryota</taxon>
        <taxon>Metazoa</taxon>
        <taxon>Ecdysozoa</taxon>
        <taxon>Arthropoda</taxon>
        <taxon>Chelicerata</taxon>
        <taxon>Arachnida</taxon>
        <taxon>Acari</taxon>
        <taxon>Parasitiformes</taxon>
        <taxon>Mesostigmata</taxon>
        <taxon>Gamasina</taxon>
        <taxon>Dermanyssoidea</taxon>
        <taxon>Laelapidae</taxon>
        <taxon>Tropilaelaps</taxon>
    </lineage>
</organism>
<dbReference type="GO" id="GO:0005615">
    <property type="term" value="C:extracellular space"/>
    <property type="evidence" value="ECO:0007669"/>
    <property type="project" value="TreeGrafter"/>
</dbReference>
<reference evidence="4 5" key="1">
    <citation type="journal article" date="2017" name="Gigascience">
        <title>Draft genome of the honey bee ectoparasitic mite, Tropilaelaps mercedesae, is shaped by the parasitic life history.</title>
        <authorList>
            <person name="Dong X."/>
            <person name="Armstrong S.D."/>
            <person name="Xia D."/>
            <person name="Makepeace B.L."/>
            <person name="Darby A.C."/>
            <person name="Kadowaki T."/>
        </authorList>
    </citation>
    <scope>NUCLEOTIDE SEQUENCE [LARGE SCALE GENOMIC DNA]</scope>
    <source>
        <strain evidence="4">Wuxi-XJTLU</strain>
    </source>
</reference>
<feature type="non-terminal residue" evidence="4">
    <location>
        <position position="1"/>
    </location>
</feature>
<keyword evidence="1" id="KW-0433">Leucine-rich repeat</keyword>
<sequence length="260" mass="29348">AISSVPLQAEDLDLVKYFQNLSDLRLVNLSRTSIPDLRGLGHLVELYVYRCSLEKVLPSEMLASSAEILLTLSLADNLIGEVTEFALDQLYKLENLVLKRNRITTIHERAFESLASLKFLDLSHNLLTTIPSALQPLKQIRDILLSDNKISYIGKRAFAPFTQLHAVELANNPLHSFHHSAFAGVVRLKRLMLKQVSNLELFPNLTGSHALEQLRLSRAKIRQLPHNLCQILPKLKILYMMSNDLSAIPNLDGCRELLIL</sequence>
<name>A0A1V9X5W5_9ACAR</name>
<evidence type="ECO:0000313" key="4">
    <source>
        <dbReference type="EMBL" id="OQR68980.1"/>
    </source>
</evidence>
<dbReference type="InterPro" id="IPR050328">
    <property type="entry name" value="Dev_Immune_Receptor"/>
</dbReference>
<dbReference type="OrthoDB" id="5789657at2759"/>
<dbReference type="InterPro" id="IPR003591">
    <property type="entry name" value="Leu-rich_rpt_typical-subtyp"/>
</dbReference>
<keyword evidence="4" id="KW-0675">Receptor</keyword>
<dbReference type="STRING" id="418985.A0A1V9X5W5"/>